<evidence type="ECO:0000256" key="1">
    <source>
        <dbReference type="ARBA" id="ARBA00006484"/>
    </source>
</evidence>
<dbReference type="Gene3D" id="3.40.50.720">
    <property type="entry name" value="NAD(P)-binding Rossmann-like Domain"/>
    <property type="match status" value="1"/>
</dbReference>
<evidence type="ECO:0000313" key="3">
    <source>
        <dbReference type="Proteomes" id="UP001596143"/>
    </source>
</evidence>
<protein>
    <submittedName>
        <fullName evidence="2">SDR family NAD(P)-dependent oxidoreductase</fullName>
        <ecNumber evidence="2">1.1.1.-</ecNumber>
    </submittedName>
</protein>
<dbReference type="EMBL" id="JBHSPF010000005">
    <property type="protein sequence ID" value="MFC5627522.1"/>
    <property type="molecule type" value="Genomic_DNA"/>
</dbReference>
<dbReference type="Proteomes" id="UP001596143">
    <property type="component" value="Unassembled WGS sequence"/>
</dbReference>
<keyword evidence="3" id="KW-1185">Reference proteome</keyword>
<organism evidence="2 3">
    <name type="scientific">Aliibacillus thermotolerans</name>
    <dbReference type="NCBI Taxonomy" id="1834418"/>
    <lineage>
        <taxon>Bacteria</taxon>
        <taxon>Bacillati</taxon>
        <taxon>Bacillota</taxon>
        <taxon>Bacilli</taxon>
        <taxon>Bacillales</taxon>
        <taxon>Bacillaceae</taxon>
        <taxon>Aliibacillus</taxon>
    </lineage>
</organism>
<dbReference type="InterPro" id="IPR036291">
    <property type="entry name" value="NAD(P)-bd_dom_sf"/>
</dbReference>
<dbReference type="EC" id="1.1.1.-" evidence="2"/>
<dbReference type="PRINTS" id="PR00080">
    <property type="entry name" value="SDRFAMILY"/>
</dbReference>
<dbReference type="PANTHER" id="PTHR43975">
    <property type="entry name" value="ZGC:101858"/>
    <property type="match status" value="1"/>
</dbReference>
<evidence type="ECO:0000313" key="2">
    <source>
        <dbReference type="EMBL" id="MFC5627522.1"/>
    </source>
</evidence>
<dbReference type="CDD" id="cd05233">
    <property type="entry name" value="SDR_c"/>
    <property type="match status" value="1"/>
</dbReference>
<dbReference type="PROSITE" id="PS00061">
    <property type="entry name" value="ADH_SHORT"/>
    <property type="match status" value="1"/>
</dbReference>
<proteinExistence type="inferred from homology"/>
<dbReference type="PANTHER" id="PTHR43975:SF2">
    <property type="entry name" value="EG:BACR7A4.14 PROTEIN-RELATED"/>
    <property type="match status" value="1"/>
</dbReference>
<dbReference type="RefSeq" id="WP_270897297.1">
    <property type="nucleotide sequence ID" value="NZ_JBHSPF010000005.1"/>
</dbReference>
<keyword evidence="2" id="KW-0560">Oxidoreductase</keyword>
<dbReference type="SUPFAM" id="SSF51735">
    <property type="entry name" value="NAD(P)-binding Rossmann-fold domains"/>
    <property type="match status" value="1"/>
</dbReference>
<sequence>MDLGLQNKKVLVTGASRGIGKGISLLFAKEGAEVSIVARNKEGLEKTAQEHPSLYPIAGDLTDEKERERVFKDHMEQFGTIDILINNVGGSVGTTVDETPLSQFQQAMEWNYFSAVHFSQLALPVMKKQESGAIVNISSIYGRESGGKAPYNNAKSALISFTKALADEVISEGIRVNSVAPGSIIHPEGSWQKRVDEDPEKMKKFVRREIPGGRFGTVEEVANVVVFLASEKASWISGATIQVDGGQSHMNM</sequence>
<dbReference type="InterPro" id="IPR002347">
    <property type="entry name" value="SDR_fam"/>
</dbReference>
<reference evidence="3" key="1">
    <citation type="journal article" date="2019" name="Int. J. Syst. Evol. Microbiol.">
        <title>The Global Catalogue of Microorganisms (GCM) 10K type strain sequencing project: providing services to taxonomists for standard genome sequencing and annotation.</title>
        <authorList>
            <consortium name="The Broad Institute Genomics Platform"/>
            <consortium name="The Broad Institute Genome Sequencing Center for Infectious Disease"/>
            <person name="Wu L."/>
            <person name="Ma J."/>
        </authorList>
    </citation>
    <scope>NUCLEOTIDE SEQUENCE [LARGE SCALE GENOMIC DNA]</scope>
    <source>
        <strain evidence="3">CGMCC 1.15790</strain>
    </source>
</reference>
<comment type="caution">
    <text evidence="2">The sequence shown here is derived from an EMBL/GenBank/DDBJ whole genome shotgun (WGS) entry which is preliminary data.</text>
</comment>
<dbReference type="PRINTS" id="PR00081">
    <property type="entry name" value="GDHRDH"/>
</dbReference>
<comment type="similarity">
    <text evidence="1">Belongs to the short-chain dehydrogenases/reductases (SDR) family.</text>
</comment>
<dbReference type="InterPro" id="IPR020904">
    <property type="entry name" value="Sc_DH/Rdtase_CS"/>
</dbReference>
<dbReference type="Pfam" id="PF13561">
    <property type="entry name" value="adh_short_C2"/>
    <property type="match status" value="1"/>
</dbReference>
<accession>A0ABW0U260</accession>
<dbReference type="GO" id="GO:0016491">
    <property type="term" value="F:oxidoreductase activity"/>
    <property type="evidence" value="ECO:0007669"/>
    <property type="project" value="UniProtKB-KW"/>
</dbReference>
<gene>
    <name evidence="2" type="ORF">ACFPTR_01240</name>
</gene>
<name>A0ABW0U260_9BACI</name>